<evidence type="ECO:0000256" key="2">
    <source>
        <dbReference type="ARBA" id="ARBA00022840"/>
    </source>
</evidence>
<dbReference type="EMBL" id="BFEA01001192">
    <property type="protein sequence ID" value="GBG92988.1"/>
    <property type="molecule type" value="Genomic_DNA"/>
</dbReference>
<keyword evidence="4" id="KW-1133">Transmembrane helix</keyword>
<dbReference type="Gene3D" id="1.10.510.10">
    <property type="entry name" value="Transferase(Phosphotransferase) domain 1"/>
    <property type="match status" value="1"/>
</dbReference>
<name>A0A388MEJ2_CHABU</name>
<feature type="region of interest" description="Disordered" evidence="3">
    <location>
        <begin position="79"/>
        <end position="141"/>
    </location>
</feature>
<reference evidence="6 7" key="1">
    <citation type="journal article" date="2018" name="Cell">
        <title>The Chara Genome: Secondary Complexity and Implications for Plant Terrestrialization.</title>
        <authorList>
            <person name="Nishiyama T."/>
            <person name="Sakayama H."/>
            <person name="Vries J.D."/>
            <person name="Buschmann H."/>
            <person name="Saint-Marcoux D."/>
            <person name="Ullrich K.K."/>
            <person name="Haas F.B."/>
            <person name="Vanderstraeten L."/>
            <person name="Becker D."/>
            <person name="Lang D."/>
            <person name="Vosolsobe S."/>
            <person name="Rombauts S."/>
            <person name="Wilhelmsson P.K.I."/>
            <person name="Janitza P."/>
            <person name="Kern R."/>
            <person name="Heyl A."/>
            <person name="Rumpler F."/>
            <person name="Villalobos L.I.A.C."/>
            <person name="Clay J.M."/>
            <person name="Skokan R."/>
            <person name="Toyoda A."/>
            <person name="Suzuki Y."/>
            <person name="Kagoshima H."/>
            <person name="Schijlen E."/>
            <person name="Tajeshwar N."/>
            <person name="Catarino B."/>
            <person name="Hetherington A.J."/>
            <person name="Saltykova A."/>
            <person name="Bonnot C."/>
            <person name="Breuninger H."/>
            <person name="Symeonidi A."/>
            <person name="Radhakrishnan G.V."/>
            <person name="Van Nieuwerburgh F."/>
            <person name="Deforce D."/>
            <person name="Chang C."/>
            <person name="Karol K.G."/>
            <person name="Hedrich R."/>
            <person name="Ulvskov P."/>
            <person name="Glockner G."/>
            <person name="Delwiche C.F."/>
            <person name="Petrasek J."/>
            <person name="Van de Peer Y."/>
            <person name="Friml J."/>
            <person name="Beilby M."/>
            <person name="Dolan L."/>
            <person name="Kohara Y."/>
            <person name="Sugano S."/>
            <person name="Fujiyama A."/>
            <person name="Delaux P.-M."/>
            <person name="Quint M."/>
            <person name="TheiBen G."/>
            <person name="Hagemann M."/>
            <person name="Harholt J."/>
            <person name="Dunand C."/>
            <person name="Zachgo S."/>
            <person name="Langdale J."/>
            <person name="Maumus F."/>
            <person name="Straeten D.V.D."/>
            <person name="Gould S.B."/>
            <person name="Rensing S.A."/>
        </authorList>
    </citation>
    <scope>NUCLEOTIDE SEQUENCE [LARGE SCALE GENOMIC DNA]</scope>
    <source>
        <strain evidence="6 7">S276</strain>
    </source>
</reference>
<dbReference type="GO" id="GO:0005524">
    <property type="term" value="F:ATP binding"/>
    <property type="evidence" value="ECO:0007669"/>
    <property type="project" value="UniProtKB-KW"/>
</dbReference>
<keyword evidence="1" id="KW-0547">Nucleotide-binding</keyword>
<sequence length="525" mass="57013">MATQQQRKCGPCGFFSSRGAASRTAVLSAGLIFLLTLRVCESLLLVAVGETRAERTTDSEARWSEVSFSADALYRRKNEPSRSLLPESSPGITPSSSGSFPTFRAIPSSLESSPKTPSPSTSSPSTTSTQSNSFTPPSLDSSQGSSAGARLILLIALPIVSVTAVALVAGVLFVVCRRRKDDKASQPSPCKTGVPLTHEASSAKPFRLRELQRCTNNFDSRYRIGERGASGAVYRGQIGGSDKAIKVMAETLTASELQRFLLDVNFLSRLPHTNLIQIVGYCNEGSKRIVVYPYYPGGSLHDRLHKRCEIHDEAPIPPLTLLERMSIALQIAEALRYLHSDADPHVIHGSVKSCNVLLSGGAEDNLRAVVTDFGLGLPIVAETVLDPRFTGTAGYLAPEYLTRGKWSKTSDVYSFGLILLELLTGKPAIRPTSGPRREFLHCWVEQFYTQNSSGLMQSFVDPCLRYEVGSSTALTSTVVRATSLAMECSTMDARERPEIINVVDRMREIVSEVREARLDTSGNGS</sequence>
<evidence type="ECO:0000256" key="3">
    <source>
        <dbReference type="SAM" id="MobiDB-lite"/>
    </source>
</evidence>
<gene>
    <name evidence="6" type="ORF">CBR_g58073</name>
</gene>
<comment type="caution">
    <text evidence="6">The sequence shown here is derived from an EMBL/GenBank/DDBJ whole genome shotgun (WGS) entry which is preliminary data.</text>
</comment>
<dbReference type="PROSITE" id="PS50011">
    <property type="entry name" value="PROTEIN_KINASE_DOM"/>
    <property type="match status" value="1"/>
</dbReference>
<dbReference type="AlphaFoldDB" id="A0A388MEJ2"/>
<feature type="compositionally biased region" description="Low complexity" evidence="3">
    <location>
        <begin position="81"/>
        <end position="138"/>
    </location>
</feature>
<dbReference type="PANTHER" id="PTHR47989">
    <property type="entry name" value="OS01G0750732 PROTEIN"/>
    <property type="match status" value="1"/>
</dbReference>
<keyword evidence="4" id="KW-0472">Membrane</keyword>
<dbReference type="InterPro" id="IPR011009">
    <property type="entry name" value="Kinase-like_dom_sf"/>
</dbReference>
<keyword evidence="7" id="KW-1185">Reference proteome</keyword>
<feature type="domain" description="Protein kinase" evidence="5">
    <location>
        <begin position="219"/>
        <end position="510"/>
    </location>
</feature>
<evidence type="ECO:0000256" key="4">
    <source>
        <dbReference type="SAM" id="Phobius"/>
    </source>
</evidence>
<dbReference type="SUPFAM" id="SSF56112">
    <property type="entry name" value="Protein kinase-like (PK-like)"/>
    <property type="match status" value="1"/>
</dbReference>
<feature type="transmembrane region" description="Helical" evidence="4">
    <location>
        <begin position="151"/>
        <end position="175"/>
    </location>
</feature>
<dbReference type="InterPro" id="IPR001245">
    <property type="entry name" value="Ser-Thr/Tyr_kinase_cat_dom"/>
</dbReference>
<dbReference type="PANTHER" id="PTHR47989:SF47">
    <property type="entry name" value="SERINE_THREONINE-PROTEIN KINASE PBL28-RELATED"/>
    <property type="match status" value="1"/>
</dbReference>
<dbReference type="Proteomes" id="UP000265515">
    <property type="component" value="Unassembled WGS sequence"/>
</dbReference>
<proteinExistence type="predicted"/>
<evidence type="ECO:0000259" key="5">
    <source>
        <dbReference type="PROSITE" id="PS50011"/>
    </source>
</evidence>
<dbReference type="STRING" id="69332.A0A388MEJ2"/>
<dbReference type="Gramene" id="GBG92988">
    <property type="protein sequence ID" value="GBG92988"/>
    <property type="gene ID" value="CBR_g58073"/>
</dbReference>
<dbReference type="Pfam" id="PF07714">
    <property type="entry name" value="PK_Tyr_Ser-Thr"/>
    <property type="match status" value="1"/>
</dbReference>
<organism evidence="6 7">
    <name type="scientific">Chara braunii</name>
    <name type="common">Braun's stonewort</name>
    <dbReference type="NCBI Taxonomy" id="69332"/>
    <lineage>
        <taxon>Eukaryota</taxon>
        <taxon>Viridiplantae</taxon>
        <taxon>Streptophyta</taxon>
        <taxon>Charophyceae</taxon>
        <taxon>Charales</taxon>
        <taxon>Characeae</taxon>
        <taxon>Chara</taxon>
    </lineage>
</organism>
<dbReference type="GO" id="GO:0004672">
    <property type="term" value="F:protein kinase activity"/>
    <property type="evidence" value="ECO:0007669"/>
    <property type="project" value="InterPro"/>
</dbReference>
<evidence type="ECO:0000256" key="1">
    <source>
        <dbReference type="ARBA" id="ARBA00022741"/>
    </source>
</evidence>
<evidence type="ECO:0000313" key="7">
    <source>
        <dbReference type="Proteomes" id="UP000265515"/>
    </source>
</evidence>
<dbReference type="InterPro" id="IPR000719">
    <property type="entry name" value="Prot_kinase_dom"/>
</dbReference>
<keyword evidence="2" id="KW-0067">ATP-binding</keyword>
<keyword evidence="4" id="KW-0812">Transmembrane</keyword>
<protein>
    <recommendedName>
        <fullName evidence="5">Protein kinase domain-containing protein</fullName>
    </recommendedName>
</protein>
<accession>A0A388MEJ2</accession>
<evidence type="ECO:0000313" key="6">
    <source>
        <dbReference type="EMBL" id="GBG92988.1"/>
    </source>
</evidence>
<dbReference type="OrthoDB" id="4062651at2759"/>
<dbReference type="Gene3D" id="3.30.200.20">
    <property type="entry name" value="Phosphorylase Kinase, domain 1"/>
    <property type="match status" value="1"/>
</dbReference>